<organism evidence="2 3">
    <name type="scientific">Ajellomyces capsulatus (strain H143)</name>
    <name type="common">Darling's disease fungus</name>
    <name type="synonym">Histoplasma capsulatum</name>
    <dbReference type="NCBI Taxonomy" id="544712"/>
    <lineage>
        <taxon>Eukaryota</taxon>
        <taxon>Fungi</taxon>
        <taxon>Dikarya</taxon>
        <taxon>Ascomycota</taxon>
        <taxon>Pezizomycotina</taxon>
        <taxon>Eurotiomycetes</taxon>
        <taxon>Eurotiomycetidae</taxon>
        <taxon>Onygenales</taxon>
        <taxon>Ajellomycetaceae</taxon>
        <taxon>Histoplasma</taxon>
    </lineage>
</organism>
<proteinExistence type="predicted"/>
<accession>C6H3L6</accession>
<protein>
    <submittedName>
        <fullName evidence="2">Uncharacterized protein</fullName>
    </submittedName>
</protein>
<sequence>MSYKSDYKSSVKKFCFRKLYIHHNNGQFNWYNFNGIPRRYFLSVLSTPSRQQQQQASKQASKKRDPPNGLKRNPSTKDMGYIYLREALPTNPLAIGDLPVAEAELSGAFAAVVDAVGGGTVIVTSFVERNTVSPDEGSVETVGALVVRVASSPPLLLLFPEDAVVSGKNGTVGSGV</sequence>
<dbReference type="EMBL" id="GG692419">
    <property type="protein sequence ID" value="EER45690.1"/>
    <property type="molecule type" value="Genomic_DNA"/>
</dbReference>
<gene>
    <name evidence="2" type="ORF">HCDG_01269</name>
</gene>
<dbReference type="AlphaFoldDB" id="C6H3L6"/>
<evidence type="ECO:0000313" key="3">
    <source>
        <dbReference type="Proteomes" id="UP000002624"/>
    </source>
</evidence>
<dbReference type="Proteomes" id="UP000002624">
    <property type="component" value="Unassembled WGS sequence"/>
</dbReference>
<name>C6H3L6_AJECH</name>
<feature type="region of interest" description="Disordered" evidence="1">
    <location>
        <begin position="51"/>
        <end position="76"/>
    </location>
</feature>
<dbReference type="HOGENOM" id="CLU_1524706_0_0_1"/>
<evidence type="ECO:0000313" key="2">
    <source>
        <dbReference type="EMBL" id="EER45690.1"/>
    </source>
</evidence>
<reference evidence="3" key="1">
    <citation type="submission" date="2009-05" db="EMBL/GenBank/DDBJ databases">
        <title>The genome sequence of Ajellomyces capsulatus strain H143.</title>
        <authorList>
            <person name="Champion M."/>
            <person name="Cuomo C.A."/>
            <person name="Ma L.-J."/>
            <person name="Henn M.R."/>
            <person name="Sil A."/>
            <person name="Goldman B."/>
            <person name="Young S.K."/>
            <person name="Kodira C.D."/>
            <person name="Zeng Q."/>
            <person name="Koehrsen M."/>
            <person name="Alvarado L."/>
            <person name="Berlin A.M."/>
            <person name="Borenstein D."/>
            <person name="Chen Z."/>
            <person name="Engels R."/>
            <person name="Freedman E."/>
            <person name="Gellesch M."/>
            <person name="Goldberg J."/>
            <person name="Griggs A."/>
            <person name="Gujja S."/>
            <person name="Heiman D.I."/>
            <person name="Hepburn T.A."/>
            <person name="Howarth C."/>
            <person name="Jen D."/>
            <person name="Larson L."/>
            <person name="Lewis B."/>
            <person name="Mehta T."/>
            <person name="Park D."/>
            <person name="Pearson M."/>
            <person name="Roberts A."/>
            <person name="Saif S."/>
            <person name="Shea T.D."/>
            <person name="Shenoy N."/>
            <person name="Sisk P."/>
            <person name="Stolte C."/>
            <person name="Sykes S."/>
            <person name="Walk T."/>
            <person name="White J."/>
            <person name="Yandava C."/>
            <person name="Klein B."/>
            <person name="McEwen J.G."/>
            <person name="Puccia R."/>
            <person name="Goldman G.H."/>
            <person name="Felipe M.S."/>
            <person name="Nino-Vega G."/>
            <person name="San-Blas G."/>
            <person name="Taylor J.W."/>
            <person name="Mendoza L."/>
            <person name="Galagan J.E."/>
            <person name="Nusbaum C."/>
            <person name="Birren B.W."/>
        </authorList>
    </citation>
    <scope>NUCLEOTIDE SEQUENCE [LARGE SCALE GENOMIC DNA]</scope>
    <source>
        <strain evidence="3">H143</strain>
    </source>
</reference>
<dbReference type="VEuPathDB" id="FungiDB:HCDG_01269"/>
<dbReference type="OMA" id="FRKLYIH"/>
<evidence type="ECO:0000256" key="1">
    <source>
        <dbReference type="SAM" id="MobiDB-lite"/>
    </source>
</evidence>